<dbReference type="Gene3D" id="1.20.120.1760">
    <property type="match status" value="1"/>
</dbReference>
<evidence type="ECO:0008006" key="4">
    <source>
        <dbReference type="Google" id="ProtNLM"/>
    </source>
</evidence>
<sequence length="193" mass="20974">MARGYLSLNYFLVKPFVLLRISPHVVTLLGPLSAASALYVESNALKALLILISLIVDGFDGAVAVILEKASAIGGVWDGIVDRVTELLWIGALYYAGISPALLLAIWVVVATQEYGRAKLNHLLGAKTGVLGVVTICERPVRGLLVAWGFLGQIFFAETLLWISIMWLAMQSVAIMQFILAAKKLLHQPQSHH</sequence>
<organism evidence="2 3">
    <name type="scientific">Candidatus Fonsibacter lacus</name>
    <dbReference type="NCBI Taxonomy" id="2576439"/>
    <lineage>
        <taxon>Bacteria</taxon>
        <taxon>Pseudomonadati</taxon>
        <taxon>Pseudomonadota</taxon>
        <taxon>Alphaproteobacteria</taxon>
        <taxon>Candidatus Pelagibacterales</taxon>
        <taxon>Candidatus Pelagibacterales incertae sedis</taxon>
        <taxon>Candidatus Fonsibacter</taxon>
    </lineage>
</organism>
<protein>
    <recommendedName>
        <fullName evidence="4">CDP-alcohol phosphatidyltransferase family protein</fullName>
    </recommendedName>
</protein>
<accession>A0A965GD43</accession>
<dbReference type="Proteomes" id="UP000740727">
    <property type="component" value="Unassembled WGS sequence"/>
</dbReference>
<evidence type="ECO:0000313" key="3">
    <source>
        <dbReference type="Proteomes" id="UP000740727"/>
    </source>
</evidence>
<evidence type="ECO:0000256" key="1">
    <source>
        <dbReference type="SAM" id="Phobius"/>
    </source>
</evidence>
<keyword evidence="1" id="KW-0472">Membrane</keyword>
<evidence type="ECO:0000313" key="2">
    <source>
        <dbReference type="EMBL" id="NBR94142.1"/>
    </source>
</evidence>
<keyword evidence="1" id="KW-1133">Transmembrane helix</keyword>
<feature type="transmembrane region" description="Helical" evidence="1">
    <location>
        <begin position="87"/>
        <end position="110"/>
    </location>
</feature>
<dbReference type="InterPro" id="IPR043130">
    <property type="entry name" value="CDP-OH_PTrfase_TM_dom"/>
</dbReference>
<gene>
    <name evidence="2" type="ORF">EBT44_04820</name>
</gene>
<feature type="transmembrane region" description="Helical" evidence="1">
    <location>
        <begin position="47"/>
        <end position="67"/>
    </location>
</feature>
<feature type="transmembrane region" description="Helical" evidence="1">
    <location>
        <begin position="20"/>
        <end position="40"/>
    </location>
</feature>
<dbReference type="AlphaFoldDB" id="A0A965GD43"/>
<proteinExistence type="predicted"/>
<reference evidence="2" key="1">
    <citation type="submission" date="2018-10" db="EMBL/GenBank/DDBJ databases">
        <title>Iterative Subtractive Binning of Freshwater Chronoseries Metagenomes Recovers Nearly Complete Genomes from over Four Hundred Novel Species.</title>
        <authorList>
            <person name="Rodriguez-R L.M."/>
            <person name="Tsementzi D."/>
            <person name="Luo C."/>
            <person name="Konstantinidis K.T."/>
        </authorList>
    </citation>
    <scope>NUCLEOTIDE SEQUENCE</scope>
    <source>
        <strain evidence="2">WB5_2A_028</strain>
    </source>
</reference>
<keyword evidence="1" id="KW-0812">Transmembrane</keyword>
<name>A0A965GD43_9PROT</name>
<comment type="caution">
    <text evidence="2">The sequence shown here is derived from an EMBL/GenBank/DDBJ whole genome shotgun (WGS) entry which is preliminary data.</text>
</comment>
<dbReference type="EMBL" id="RFXN01000062">
    <property type="protein sequence ID" value="NBR94142.1"/>
    <property type="molecule type" value="Genomic_DNA"/>
</dbReference>